<dbReference type="OrthoDB" id="1304416at2759"/>
<dbReference type="AlphaFoldDB" id="A0A9J6A665"/>
<reference evidence="2 3" key="1">
    <citation type="submission" date="2020-09" db="EMBL/GenBank/DDBJ databases">
        <title>De no assembly of potato wild relative species, Solanum commersonii.</title>
        <authorList>
            <person name="Cho K."/>
        </authorList>
    </citation>
    <scope>NUCLEOTIDE SEQUENCE [LARGE SCALE GENOMIC DNA]</scope>
    <source>
        <strain evidence="2">LZ3.2</strain>
        <tissue evidence="2">Leaf</tissue>
    </source>
</reference>
<dbReference type="InterPro" id="IPR036691">
    <property type="entry name" value="Endo/exonu/phosph_ase_sf"/>
</dbReference>
<accession>A0A9J6A665</accession>
<evidence type="ECO:0000256" key="1">
    <source>
        <dbReference type="SAM" id="MobiDB-lite"/>
    </source>
</evidence>
<proteinExistence type="predicted"/>
<dbReference type="PANTHER" id="PTHR33710">
    <property type="entry name" value="BNAC02G09200D PROTEIN"/>
    <property type="match status" value="1"/>
</dbReference>
<dbReference type="PANTHER" id="PTHR33710:SF71">
    <property type="entry name" value="ENDONUCLEASE_EXONUCLEASE_PHOSPHATASE DOMAIN-CONTAINING PROTEIN"/>
    <property type="match status" value="1"/>
</dbReference>
<protein>
    <submittedName>
        <fullName evidence="2">Uncharacterized protein</fullName>
    </submittedName>
</protein>
<gene>
    <name evidence="2" type="ORF">H5410_005352</name>
</gene>
<feature type="compositionally biased region" description="Polar residues" evidence="1">
    <location>
        <begin position="1"/>
        <end position="15"/>
    </location>
</feature>
<dbReference type="Proteomes" id="UP000824120">
    <property type="component" value="Chromosome 2"/>
</dbReference>
<keyword evidence="3" id="KW-1185">Reference proteome</keyword>
<feature type="compositionally biased region" description="Basic and acidic residues" evidence="1">
    <location>
        <begin position="48"/>
        <end position="66"/>
    </location>
</feature>
<comment type="caution">
    <text evidence="2">The sequence shown here is derived from an EMBL/GenBank/DDBJ whole genome shotgun (WGS) entry which is preliminary data.</text>
</comment>
<sequence length="519" mass="60737">MESPKEISNSESTHIGSAIREKHREEKYTNNVEMEINMENEENIIVQEEEHHKVRGTPDGKTRRIDKMQLIEVNKKQDEKEEDGMEESIEQIGREGDLSPRQIGQLKGRHKKKYSNTDEDWEEQHTVDSVQQLTISFKHKRNHNVVKIIEVYARCSALERLELWEDLEDIANNIIFPWIVGGDFNTIMHESEKLGGLPITQNETIDFIRCINTYALNELKFIGSCYTWWNGQIEEDCIFKRLDRVFGNNEFMNTLQGSEVHHLIREGSDHAPLHVRCNNVQEQIRKPFRFLNFWFKHKDFVKVVGESWKKDTQEDVIKAKEAQLEINPTTENRIGLKKAKADLERYINIEEEYWKQKDGMRWFQNGDRNTKFFHAYVQGRRRKLHISAIQTMQGDLISSTENIGAVNVFREQFTKKNEPTDYAMLENIPNIISNEQNEEMERLPTEDEVKNVVFALNGDSASGPDGYSGQFFQSCWEIVKQDIINMVKACYCGMEMPRFITHTNLILIPQKETVNNFGV</sequence>
<evidence type="ECO:0000313" key="2">
    <source>
        <dbReference type="EMBL" id="KAG5620134.1"/>
    </source>
</evidence>
<feature type="region of interest" description="Disordered" evidence="1">
    <location>
        <begin position="46"/>
        <end position="66"/>
    </location>
</feature>
<feature type="region of interest" description="Disordered" evidence="1">
    <location>
        <begin position="1"/>
        <end position="32"/>
    </location>
</feature>
<dbReference type="Gene3D" id="3.60.10.10">
    <property type="entry name" value="Endonuclease/exonuclease/phosphatase"/>
    <property type="match status" value="1"/>
</dbReference>
<dbReference type="SUPFAM" id="SSF56219">
    <property type="entry name" value="DNase I-like"/>
    <property type="match status" value="1"/>
</dbReference>
<name>A0A9J6A665_SOLCO</name>
<evidence type="ECO:0000313" key="3">
    <source>
        <dbReference type="Proteomes" id="UP000824120"/>
    </source>
</evidence>
<feature type="compositionally biased region" description="Basic and acidic residues" evidence="1">
    <location>
        <begin position="19"/>
        <end position="28"/>
    </location>
</feature>
<dbReference type="EMBL" id="JACXVP010000002">
    <property type="protein sequence ID" value="KAG5620134.1"/>
    <property type="molecule type" value="Genomic_DNA"/>
</dbReference>
<organism evidence="2 3">
    <name type="scientific">Solanum commersonii</name>
    <name type="common">Commerson's wild potato</name>
    <name type="synonym">Commerson's nightshade</name>
    <dbReference type="NCBI Taxonomy" id="4109"/>
    <lineage>
        <taxon>Eukaryota</taxon>
        <taxon>Viridiplantae</taxon>
        <taxon>Streptophyta</taxon>
        <taxon>Embryophyta</taxon>
        <taxon>Tracheophyta</taxon>
        <taxon>Spermatophyta</taxon>
        <taxon>Magnoliopsida</taxon>
        <taxon>eudicotyledons</taxon>
        <taxon>Gunneridae</taxon>
        <taxon>Pentapetalae</taxon>
        <taxon>asterids</taxon>
        <taxon>lamiids</taxon>
        <taxon>Solanales</taxon>
        <taxon>Solanaceae</taxon>
        <taxon>Solanoideae</taxon>
        <taxon>Solaneae</taxon>
        <taxon>Solanum</taxon>
    </lineage>
</organism>